<name>A0ABP7UYV2_9ACTN</name>
<keyword evidence="2" id="KW-1185">Reference proteome</keyword>
<sequence>MPLFAHYGRSIILRPLVPPPLVPRTSYVQAIAPDEPDRDDVVLELVGALADDHLVACEAPYACHGEGGLR</sequence>
<reference evidence="2" key="1">
    <citation type="journal article" date="2019" name="Int. J. Syst. Evol. Microbiol.">
        <title>The Global Catalogue of Microorganisms (GCM) 10K type strain sequencing project: providing services to taxonomists for standard genome sequencing and annotation.</title>
        <authorList>
            <consortium name="The Broad Institute Genomics Platform"/>
            <consortium name="The Broad Institute Genome Sequencing Center for Infectious Disease"/>
            <person name="Wu L."/>
            <person name="Ma J."/>
        </authorList>
    </citation>
    <scope>NUCLEOTIDE SEQUENCE [LARGE SCALE GENOMIC DNA]</scope>
    <source>
        <strain evidence="2">JCM 16925</strain>
    </source>
</reference>
<proteinExistence type="predicted"/>
<protein>
    <submittedName>
        <fullName evidence="1">Uncharacterized protein</fullName>
    </submittedName>
</protein>
<dbReference type="Proteomes" id="UP001499984">
    <property type="component" value="Unassembled WGS sequence"/>
</dbReference>
<gene>
    <name evidence="1" type="ORF">GCM10022233_29570</name>
</gene>
<dbReference type="EMBL" id="BAAAZY010000010">
    <property type="protein sequence ID" value="GAA4055789.1"/>
    <property type="molecule type" value="Genomic_DNA"/>
</dbReference>
<organism evidence="1 2">
    <name type="scientific">Streptomyces shaanxiensis</name>
    <dbReference type="NCBI Taxonomy" id="653357"/>
    <lineage>
        <taxon>Bacteria</taxon>
        <taxon>Bacillati</taxon>
        <taxon>Actinomycetota</taxon>
        <taxon>Actinomycetes</taxon>
        <taxon>Kitasatosporales</taxon>
        <taxon>Streptomycetaceae</taxon>
        <taxon>Streptomyces</taxon>
    </lineage>
</organism>
<evidence type="ECO:0000313" key="1">
    <source>
        <dbReference type="EMBL" id="GAA4055789.1"/>
    </source>
</evidence>
<evidence type="ECO:0000313" key="2">
    <source>
        <dbReference type="Proteomes" id="UP001499984"/>
    </source>
</evidence>
<accession>A0ABP7UYV2</accession>
<comment type="caution">
    <text evidence="1">The sequence shown here is derived from an EMBL/GenBank/DDBJ whole genome shotgun (WGS) entry which is preliminary data.</text>
</comment>